<evidence type="ECO:0000256" key="2">
    <source>
        <dbReference type="SAM" id="Phobius"/>
    </source>
</evidence>
<evidence type="ECO:0000256" key="1">
    <source>
        <dbReference type="SAM" id="MobiDB-lite"/>
    </source>
</evidence>
<gene>
    <name evidence="3" type="ORF">COX24_02925</name>
</gene>
<feature type="region of interest" description="Disordered" evidence="1">
    <location>
        <begin position="65"/>
        <end position="90"/>
    </location>
</feature>
<keyword evidence="2" id="KW-0472">Membrane</keyword>
<accession>A0A2G9ZEH3</accession>
<organism evidence="3 4">
    <name type="scientific">bacterium (Candidatus Gribaldobacteria) CG23_combo_of_CG06-09_8_20_14_all_37_87_8</name>
    <dbReference type="NCBI Taxonomy" id="2014278"/>
    <lineage>
        <taxon>Bacteria</taxon>
        <taxon>Candidatus Gribaldobacteria</taxon>
    </lineage>
</organism>
<comment type="caution">
    <text evidence="3">The sequence shown here is derived from an EMBL/GenBank/DDBJ whole genome shotgun (WGS) entry which is preliminary data.</text>
</comment>
<reference evidence="3 4" key="1">
    <citation type="submission" date="2017-09" db="EMBL/GenBank/DDBJ databases">
        <title>Depth-based differentiation of microbial function through sediment-hosted aquifers and enrichment of novel symbionts in the deep terrestrial subsurface.</title>
        <authorList>
            <person name="Probst A.J."/>
            <person name="Ladd B."/>
            <person name="Jarett J.K."/>
            <person name="Geller-Mcgrath D.E."/>
            <person name="Sieber C.M."/>
            <person name="Emerson J.B."/>
            <person name="Anantharaman K."/>
            <person name="Thomas B.C."/>
            <person name="Malmstrom R."/>
            <person name="Stieglmeier M."/>
            <person name="Klingl A."/>
            <person name="Woyke T."/>
            <person name="Ryan C.M."/>
            <person name="Banfield J.F."/>
        </authorList>
    </citation>
    <scope>NUCLEOTIDE SEQUENCE [LARGE SCALE GENOMIC DNA]</scope>
    <source>
        <strain evidence="3">CG23_combo_of_CG06-09_8_20_14_all_37_87_8</strain>
    </source>
</reference>
<proteinExistence type="predicted"/>
<feature type="transmembrane region" description="Helical" evidence="2">
    <location>
        <begin position="39"/>
        <end position="59"/>
    </location>
</feature>
<evidence type="ECO:0008006" key="5">
    <source>
        <dbReference type="Google" id="ProtNLM"/>
    </source>
</evidence>
<dbReference type="Gene3D" id="3.40.1000.10">
    <property type="entry name" value="Mog1/PsbP, alpha/beta/alpha sandwich"/>
    <property type="match status" value="1"/>
</dbReference>
<protein>
    <recommendedName>
        <fullName evidence="5">PsbP C-terminal domain-containing protein</fullName>
    </recommendedName>
</protein>
<dbReference type="EMBL" id="PCSB01000061">
    <property type="protein sequence ID" value="PIP31564.1"/>
    <property type="molecule type" value="Genomic_DNA"/>
</dbReference>
<keyword evidence="2" id="KW-1133">Transmembrane helix</keyword>
<evidence type="ECO:0000313" key="3">
    <source>
        <dbReference type="EMBL" id="PIP31564.1"/>
    </source>
</evidence>
<dbReference type="AlphaFoldDB" id="A0A2G9ZEH3"/>
<name>A0A2G9ZEH3_9BACT</name>
<evidence type="ECO:0000313" key="4">
    <source>
        <dbReference type="Proteomes" id="UP000230447"/>
    </source>
</evidence>
<keyword evidence="2" id="KW-0812">Transmembrane</keyword>
<sequence>MARQLRWRKEITTAEGEGGQKLKVVLYKLNNYKIMKNKIVIIIIIIVAAVMATAVGFYFTQKNKSSANPVGNTTPAGQFETNDQTNSEQPQNKLITDDFEIILPEGWRQTAPAIGSSAMAVNADEQLNDPAAQKINFKSYFAISYDVLQGKSLSEYLQGVKGQLQQTISDVVFSQEHETTINGKATRALEASFAQQGVNFKILMVAVKGAGDDVWIISFNTLQSSWAQYQETFSNIANSFSLKLKN</sequence>
<dbReference type="Proteomes" id="UP000230447">
    <property type="component" value="Unassembled WGS sequence"/>
</dbReference>